<comment type="caution">
    <text evidence="1">The sequence shown here is derived from an EMBL/GenBank/DDBJ whole genome shotgun (WGS) entry which is preliminary data.</text>
</comment>
<keyword evidence="2" id="KW-1185">Reference proteome</keyword>
<name>A0ACC3DLW4_9PEZI</name>
<organism evidence="1 2">
    <name type="scientific">Coniosporium uncinatum</name>
    <dbReference type="NCBI Taxonomy" id="93489"/>
    <lineage>
        <taxon>Eukaryota</taxon>
        <taxon>Fungi</taxon>
        <taxon>Dikarya</taxon>
        <taxon>Ascomycota</taxon>
        <taxon>Pezizomycotina</taxon>
        <taxon>Dothideomycetes</taxon>
        <taxon>Dothideomycetes incertae sedis</taxon>
        <taxon>Coniosporium</taxon>
    </lineage>
</organism>
<reference evidence="1" key="1">
    <citation type="submission" date="2024-09" db="EMBL/GenBank/DDBJ databases">
        <title>Black Yeasts Isolated from many extreme environments.</title>
        <authorList>
            <person name="Coleine C."/>
            <person name="Stajich J.E."/>
            <person name="Selbmann L."/>
        </authorList>
    </citation>
    <scope>NUCLEOTIDE SEQUENCE</scope>
    <source>
        <strain evidence="1">CCFEE 5737</strain>
    </source>
</reference>
<protein>
    <submittedName>
        <fullName evidence="1">Uncharacterized protein</fullName>
    </submittedName>
</protein>
<gene>
    <name evidence="1" type="ORF">LTS18_010046</name>
</gene>
<evidence type="ECO:0000313" key="2">
    <source>
        <dbReference type="Proteomes" id="UP001186974"/>
    </source>
</evidence>
<dbReference type="EMBL" id="JAWDJW010002772">
    <property type="protein sequence ID" value="KAK3077511.1"/>
    <property type="molecule type" value="Genomic_DNA"/>
</dbReference>
<sequence>MNIPFWSIPYLNHPKGVGCDFSGTILRAGSDSGYAEGDEVFGLQMAPGGAAGVSGTCAEVVTFDVAKGTTMMRKPREWSWNQAAALPLVWLTARTCIERVNDYVKEGGTVAVLGGSSATGMYTVHLAKERGWKVVATCSDRNEEFVRSWGAERVVDYTKESVPEKVREARPDAIIDCVGGTECIGIAKRYVTIVGDKTSRSVMGGPASYFFTPRMVVRWFWGYMGWGEKYDCVILEGKNEYLEEATRLPQDKIQIDSTYEFDDLKKALERLNTSRARGKVVIEVAK</sequence>
<proteinExistence type="predicted"/>
<accession>A0ACC3DLW4</accession>
<dbReference type="Proteomes" id="UP001186974">
    <property type="component" value="Unassembled WGS sequence"/>
</dbReference>
<evidence type="ECO:0000313" key="1">
    <source>
        <dbReference type="EMBL" id="KAK3077511.1"/>
    </source>
</evidence>